<name>A0A0U3PZ00_9HYPH</name>
<keyword evidence="4 10" id="KW-0418">Kinase</keyword>
<evidence type="ECO:0000256" key="5">
    <source>
        <dbReference type="ARBA" id="ARBA00036820"/>
    </source>
</evidence>
<gene>
    <name evidence="10" type="ORF">APZ00_22820</name>
</gene>
<evidence type="ECO:0000256" key="8">
    <source>
        <dbReference type="ARBA" id="ARBA00040505"/>
    </source>
</evidence>
<evidence type="ECO:0000256" key="4">
    <source>
        <dbReference type="ARBA" id="ARBA00022777"/>
    </source>
</evidence>
<sequence>MGHNPSPRPARASELSDACCPVGAAEAEDIAVRLYDLPGAATRFDTEKDDTFLIEGRERGRFVLKIAHPSEQLEELDFQVALLRHLEAQAADLPVPRAHRDLNGSDLPIITTRAGERRAVRLITFLPGTPLDRTTSTTPQREQIGEVLAKLRHAMAGFSHPADGRTLAWDVTHLLDLADLTSFIPEGPKRDWVLRALERFAEIRPQLDLCRRQVLHNDFNTSNLVVDQASPQFLTGVIDFGDAVRTAIAVDVSTALMNQMPKNIDTAGRCDLFDEPRDVLRGYLRHADLTTEELRLIPFLAMGRLAVRALLTCWRAEIFPQNSHYILRHTEAGWAHLAWFHALSNAQISQLLTR</sequence>
<evidence type="ECO:0000313" key="11">
    <source>
        <dbReference type="Proteomes" id="UP000064921"/>
    </source>
</evidence>
<dbReference type="AlphaFoldDB" id="A0A0U3PZ00"/>
<evidence type="ECO:0000256" key="3">
    <source>
        <dbReference type="ARBA" id="ARBA00022679"/>
    </source>
</evidence>
<dbReference type="Gene3D" id="3.90.1200.10">
    <property type="match status" value="1"/>
</dbReference>
<organism evidence="10 11">
    <name type="scientific">Pannonibacter phragmitetus</name>
    <dbReference type="NCBI Taxonomy" id="121719"/>
    <lineage>
        <taxon>Bacteria</taxon>
        <taxon>Pseudomonadati</taxon>
        <taxon>Pseudomonadota</taxon>
        <taxon>Alphaproteobacteria</taxon>
        <taxon>Hyphomicrobiales</taxon>
        <taxon>Stappiaceae</taxon>
        <taxon>Pannonibacter</taxon>
    </lineage>
</organism>
<dbReference type="GO" id="GO:0005737">
    <property type="term" value="C:cytoplasm"/>
    <property type="evidence" value="ECO:0007669"/>
    <property type="project" value="UniProtKB-SubCell"/>
</dbReference>
<keyword evidence="11" id="KW-1185">Reference proteome</keyword>
<dbReference type="InterPro" id="IPR002575">
    <property type="entry name" value="Aminoglycoside_PTrfase"/>
</dbReference>
<evidence type="ECO:0000256" key="6">
    <source>
        <dbReference type="ARBA" id="ARBA00037368"/>
    </source>
</evidence>
<comment type="catalytic activity">
    <reaction evidence="5">
        <text>(5R)-5-hydroxy-L-lysine + GTP = (5R)-5-phosphooxy-L-lysine + GDP + H(+)</text>
        <dbReference type="Rhea" id="RHEA:19049"/>
        <dbReference type="ChEBI" id="CHEBI:15378"/>
        <dbReference type="ChEBI" id="CHEBI:37565"/>
        <dbReference type="ChEBI" id="CHEBI:57882"/>
        <dbReference type="ChEBI" id="CHEBI:58189"/>
        <dbReference type="ChEBI" id="CHEBI:58357"/>
        <dbReference type="EC" id="2.7.1.81"/>
    </reaction>
</comment>
<dbReference type="InterPro" id="IPR011009">
    <property type="entry name" value="Kinase-like_dom_sf"/>
</dbReference>
<dbReference type="EC" id="2.7.1.81" evidence="7"/>
<dbReference type="RefSeq" id="WP_058900313.1">
    <property type="nucleotide sequence ID" value="NZ_CP013068.1"/>
</dbReference>
<evidence type="ECO:0000256" key="1">
    <source>
        <dbReference type="ARBA" id="ARBA00004496"/>
    </source>
</evidence>
<comment type="subcellular location">
    <subcellularLocation>
        <location evidence="1">Cytoplasm</location>
    </subcellularLocation>
</comment>
<evidence type="ECO:0000256" key="2">
    <source>
        <dbReference type="ARBA" id="ARBA00022490"/>
    </source>
</evidence>
<accession>A0A0U3PZ00</accession>
<feature type="domain" description="Aminoglycoside phosphotransferase" evidence="9">
    <location>
        <begin position="49"/>
        <end position="267"/>
    </location>
</feature>
<dbReference type="STRING" id="121719.APZ00_22820"/>
<keyword evidence="3" id="KW-0808">Transferase</keyword>
<evidence type="ECO:0000313" key="10">
    <source>
        <dbReference type="EMBL" id="ALV29524.1"/>
    </source>
</evidence>
<dbReference type="InterPro" id="IPR050249">
    <property type="entry name" value="Pseudomonas-type_ThrB"/>
</dbReference>
<evidence type="ECO:0000259" key="9">
    <source>
        <dbReference type="Pfam" id="PF01636"/>
    </source>
</evidence>
<dbReference type="PANTHER" id="PTHR21064">
    <property type="entry name" value="AMINOGLYCOSIDE PHOSPHOTRANSFERASE DOMAIN-CONTAINING PROTEIN-RELATED"/>
    <property type="match status" value="1"/>
</dbReference>
<proteinExistence type="predicted"/>
<dbReference type="Pfam" id="PF01636">
    <property type="entry name" value="APH"/>
    <property type="match status" value="1"/>
</dbReference>
<reference evidence="10 11" key="1">
    <citation type="submission" date="2015-10" db="EMBL/GenBank/DDBJ databases">
        <title>The world's first case of liver abscess caused by Pannonibacter phragmitetus.</title>
        <authorList>
            <person name="Ming D."/>
            <person name="Wang M."/>
            <person name="Zhou Y."/>
            <person name="Jiang T."/>
            <person name="Hu S."/>
        </authorList>
    </citation>
    <scope>NUCLEOTIDE SEQUENCE [LARGE SCALE GENOMIC DNA]</scope>
    <source>
        <strain evidence="10 11">31801</strain>
    </source>
</reference>
<protein>
    <recommendedName>
        <fullName evidence="8">Hydroxylysine kinase</fullName>
        <ecNumber evidence="7">2.7.1.81</ecNumber>
    </recommendedName>
</protein>
<dbReference type="Proteomes" id="UP000064921">
    <property type="component" value="Chromosome"/>
</dbReference>
<dbReference type="PANTHER" id="PTHR21064:SF1">
    <property type="entry name" value="HYDROXYLYSINE KINASE"/>
    <property type="match status" value="1"/>
</dbReference>
<comment type="function">
    <text evidence="6">Catalyzes the GTP-dependent phosphorylation of 5-hydroxy-L-lysine.</text>
</comment>
<keyword evidence="2" id="KW-0963">Cytoplasm</keyword>
<evidence type="ECO:0000256" key="7">
    <source>
        <dbReference type="ARBA" id="ARBA00038873"/>
    </source>
</evidence>
<dbReference type="SUPFAM" id="SSF56112">
    <property type="entry name" value="Protein kinase-like (PK-like)"/>
    <property type="match status" value="1"/>
</dbReference>
<dbReference type="KEGG" id="pphr:APZ00_22820"/>
<dbReference type="GO" id="GO:0047992">
    <property type="term" value="F:hydroxylysine kinase activity"/>
    <property type="evidence" value="ECO:0007669"/>
    <property type="project" value="UniProtKB-EC"/>
</dbReference>
<dbReference type="EMBL" id="CP013068">
    <property type="protein sequence ID" value="ALV29524.1"/>
    <property type="molecule type" value="Genomic_DNA"/>
</dbReference>